<dbReference type="RefSeq" id="WP_163677061.1">
    <property type="nucleotide sequence ID" value="NZ_JAAIYP010000034.1"/>
</dbReference>
<protein>
    <recommendedName>
        <fullName evidence="1">GTPase-associated system helical domain-containing protein</fullName>
    </recommendedName>
</protein>
<keyword evidence="3" id="KW-1185">Reference proteome</keyword>
<name>A0A7C9QTP6_9PROT</name>
<reference evidence="2 3" key="1">
    <citation type="submission" date="2020-02" db="EMBL/GenBank/DDBJ databases">
        <authorList>
            <person name="Dziuba M."/>
            <person name="Kuznetsov B."/>
            <person name="Mardanov A."/>
            <person name="Ravin N."/>
            <person name="Grouzdev D."/>
        </authorList>
    </citation>
    <scope>NUCLEOTIDE SEQUENCE [LARGE SCALE GENOMIC DNA]</scope>
    <source>
        <strain evidence="2 3">SpK</strain>
    </source>
</reference>
<comment type="caution">
    <text evidence="2">The sequence shown here is derived from an EMBL/GenBank/DDBJ whole genome shotgun (WGS) entry which is preliminary data.</text>
</comment>
<dbReference type="EMBL" id="JAAIYP010000034">
    <property type="protein sequence ID" value="NFV79881.1"/>
    <property type="molecule type" value="Genomic_DNA"/>
</dbReference>
<evidence type="ECO:0000313" key="3">
    <source>
        <dbReference type="Proteomes" id="UP000480684"/>
    </source>
</evidence>
<sequence length="341" mass="37487">MSRLSVHMRISGLSPSNEDVDSRQKAVKQLAAAWGKIDNSPQIIAKAAEIADSLGGDGTPPESLAEEIEDAVQKHASAFLSSERPLEVGVCAGMAALSVIEEKPGTGGWTRADIYSNALWLSLAFQPALPEEKREALRREVLERARERSLESANRAREREPVPEVQDLEITVDSERKATSDFKEIVAEIVDPLRRNAALDREELDVLWWAQLGRSRVLGRPLSDIPEATRLVTMGIEAANLLRRLPADVHREIVLRTVDADPELDLRELVEVIGQDRDALIGWIPEAVTSAPTVYPLLNALFTGLFSGEGVKEKRKASTWGCRALVECTLARLVTKGPGRL</sequence>
<proteinExistence type="predicted"/>
<dbReference type="AlphaFoldDB" id="A0A7C9QTP6"/>
<feature type="domain" description="GTPase-associated system helical" evidence="1">
    <location>
        <begin position="2"/>
        <end position="156"/>
    </location>
</feature>
<dbReference type="Proteomes" id="UP000480684">
    <property type="component" value="Unassembled WGS sequence"/>
</dbReference>
<dbReference type="InterPro" id="IPR045523">
    <property type="entry name" value="GASH"/>
</dbReference>
<feature type="domain" description="GTPase-associated system helical" evidence="1">
    <location>
        <begin position="164"/>
        <end position="302"/>
    </location>
</feature>
<gene>
    <name evidence="2" type="ORF">G4223_07135</name>
</gene>
<dbReference type="Pfam" id="PF19994">
    <property type="entry name" value="GASH"/>
    <property type="match status" value="2"/>
</dbReference>
<organism evidence="2 3">
    <name type="scientific">Magnetospirillum aberrantis SpK</name>
    <dbReference type="NCBI Taxonomy" id="908842"/>
    <lineage>
        <taxon>Bacteria</taxon>
        <taxon>Pseudomonadati</taxon>
        <taxon>Pseudomonadota</taxon>
        <taxon>Alphaproteobacteria</taxon>
        <taxon>Rhodospirillales</taxon>
        <taxon>Rhodospirillaceae</taxon>
        <taxon>Magnetospirillum</taxon>
    </lineage>
</organism>
<evidence type="ECO:0000259" key="1">
    <source>
        <dbReference type="Pfam" id="PF19994"/>
    </source>
</evidence>
<evidence type="ECO:0000313" key="2">
    <source>
        <dbReference type="EMBL" id="NFV79881.1"/>
    </source>
</evidence>
<accession>A0A7C9QTP6</accession>